<dbReference type="AlphaFoldDB" id="A0AA96RDQ0"/>
<evidence type="ECO:0000313" key="2">
    <source>
        <dbReference type="Proteomes" id="UP001305702"/>
    </source>
</evidence>
<dbReference type="EMBL" id="CP130318">
    <property type="protein sequence ID" value="WNQ11635.1"/>
    <property type="molecule type" value="Genomic_DNA"/>
</dbReference>
<dbReference type="RefSeq" id="WP_315605412.1">
    <property type="nucleotide sequence ID" value="NZ_CP130318.1"/>
</dbReference>
<name>A0AA96RDQ0_9BACL</name>
<evidence type="ECO:0000313" key="1">
    <source>
        <dbReference type="EMBL" id="WNQ11635.1"/>
    </source>
</evidence>
<dbReference type="Gene3D" id="3.40.50.1110">
    <property type="entry name" value="SGNH hydrolase"/>
    <property type="match status" value="1"/>
</dbReference>
<proteinExistence type="predicted"/>
<dbReference type="EC" id="3.1.-.-" evidence="1"/>
<dbReference type="KEGG" id="paun:MJA45_00715"/>
<reference evidence="1 2" key="1">
    <citation type="submission" date="2022-02" db="EMBL/GenBank/DDBJ databases">
        <title>Paenibacillus sp. MBLB1776 Whole Genome Shotgun Sequencing.</title>
        <authorList>
            <person name="Hwang C.Y."/>
            <person name="Cho E.-S."/>
            <person name="Seo M.-J."/>
        </authorList>
    </citation>
    <scope>NUCLEOTIDE SEQUENCE [LARGE SCALE GENOMIC DNA]</scope>
    <source>
        <strain evidence="1 2">MBLB1776</strain>
    </source>
</reference>
<accession>A0AA96RDQ0</accession>
<dbReference type="GO" id="GO:0016787">
    <property type="term" value="F:hydrolase activity"/>
    <property type="evidence" value="ECO:0007669"/>
    <property type="project" value="UniProtKB-KW"/>
</dbReference>
<protein>
    <submittedName>
        <fullName evidence="1">SGNH/GDSL hydrolase family protein</fullName>
        <ecNumber evidence="1">3.1.-.-</ecNumber>
    </submittedName>
</protein>
<keyword evidence="1" id="KW-0378">Hydrolase</keyword>
<dbReference type="SUPFAM" id="SSF52266">
    <property type="entry name" value="SGNH hydrolase"/>
    <property type="match status" value="1"/>
</dbReference>
<gene>
    <name evidence="1" type="ORF">MJA45_00715</name>
</gene>
<keyword evidence="2" id="KW-1185">Reference proteome</keyword>
<dbReference type="Proteomes" id="UP001305702">
    <property type="component" value="Chromosome"/>
</dbReference>
<dbReference type="InterPro" id="IPR036514">
    <property type="entry name" value="SGNH_hydro_sf"/>
</dbReference>
<sequence length="310" mass="36214">MKAWQFIRSIRFVLLLLLGFFLVDAAAAYWNPMVTSMRFRKNDFTKTISHHGGAESGRVFFGNSAVTGAYMEDKSRYPLVEMGLSYGKITDLQAILEHPWYEVKDQLVLGIDVHTMLDKLDTDPTYPWHKKAYQPYLYAYRDYFKEALTDGARQLYKGTVELNRSELFAYEPKWNDKELYFGRNKPEEDARDWERYEKLFNGSRLENGDFADNLAALDRVMTDVQAKGLDFKVVWMPLNPARPHPAYFDALKAEVNRRLQARQVPVLDLTDRYPEELFHDLVHLNREKGAPQFTKEVDEWLLSFAKPSKS</sequence>
<organism evidence="1 2">
    <name type="scientific">Paenibacillus aurantius</name>
    <dbReference type="NCBI Taxonomy" id="2918900"/>
    <lineage>
        <taxon>Bacteria</taxon>
        <taxon>Bacillati</taxon>
        <taxon>Bacillota</taxon>
        <taxon>Bacilli</taxon>
        <taxon>Bacillales</taxon>
        <taxon>Paenibacillaceae</taxon>
        <taxon>Paenibacillus</taxon>
    </lineage>
</organism>